<dbReference type="InterPro" id="IPR036514">
    <property type="entry name" value="SGNH_hydro_sf"/>
</dbReference>
<dbReference type="EMBL" id="BMXE01000007">
    <property type="protein sequence ID" value="GHB43552.1"/>
    <property type="molecule type" value="Genomic_DNA"/>
</dbReference>
<evidence type="ECO:0000256" key="7">
    <source>
        <dbReference type="ARBA" id="ARBA00023315"/>
    </source>
</evidence>
<feature type="transmembrane region" description="Helical" evidence="8">
    <location>
        <begin position="142"/>
        <end position="162"/>
    </location>
</feature>
<feature type="domain" description="Acyltransferase 3" evidence="9">
    <location>
        <begin position="12"/>
        <end position="336"/>
    </location>
</feature>
<feature type="transmembrane region" description="Helical" evidence="8">
    <location>
        <begin position="195"/>
        <end position="215"/>
    </location>
</feature>
<evidence type="ECO:0000256" key="4">
    <source>
        <dbReference type="ARBA" id="ARBA00022692"/>
    </source>
</evidence>
<feature type="transmembrane region" description="Helical" evidence="8">
    <location>
        <begin position="323"/>
        <end position="339"/>
    </location>
</feature>
<sequence>MVRASQAGFRSDIEGMRGLAVLAVLLFHFKLLGVEGGFVGVDIFFVLSGYLMTQIVMSQRFIWTPSGVLGFYRKRFWRIAPAYYVTLIVTMLTIFVSGWTYGLPELYDNLVPASIFAYNITAPEGPGYFATTANFKPFLHTWSLGVEVQFYLVWPLICFGILKCSPKAHIPIFVCIIALSFTASLILAFNDPDVAYYSLPTRLWQFALGGLIVCLKERQFDWSGAWQVALSQLAASAVIIFSIFTASGAAWPSFPALALTVSVAFLLLSGNLRGAIISSALSCLPLRLLGRVSYSLYLVHWPVFVLSYSFIEDYPSSPILRGLGLLISLGLAIVLYVGVERPMRELGRKPARFRELSAPVGATTLLLIMAFVISDTDRMRWVFPEQNLTHVLAVNYRNTFQQHYCNTPGWNGNLCALGDQQKQPVQSVIWGDSHAEHFAFGMNDVFSKREKSLHLFQKPGCAPVKDRGSWSSTNARTECNTYNARVLEFLKNELKPKRIFMAGYWSANISTEVDGVTKEDPIRAKQFFSSLEEVITQFDGAATSITLVNQVPGISNGKHVRPCKYGAINAEKCILNLSETEKQNVIAQSHLQNIAERYDNVDFIDPKAVFCPDGICELVKEGRFLYRDHNHLNQFGSRIIAEQLFK</sequence>
<dbReference type="RefSeq" id="WP_189438204.1">
    <property type="nucleotide sequence ID" value="NZ_BMXE01000007.1"/>
</dbReference>
<feature type="transmembrane region" description="Helical" evidence="8">
    <location>
        <begin position="351"/>
        <end position="373"/>
    </location>
</feature>
<evidence type="ECO:0000256" key="5">
    <source>
        <dbReference type="ARBA" id="ARBA00022989"/>
    </source>
</evidence>
<evidence type="ECO:0000256" key="8">
    <source>
        <dbReference type="SAM" id="Phobius"/>
    </source>
</evidence>
<dbReference type="PANTHER" id="PTHR23028">
    <property type="entry name" value="ACETYLTRANSFERASE"/>
    <property type="match status" value="1"/>
</dbReference>
<feature type="transmembrane region" description="Helical" evidence="8">
    <location>
        <begin position="256"/>
        <end position="276"/>
    </location>
</feature>
<dbReference type="PANTHER" id="PTHR23028:SF53">
    <property type="entry name" value="ACYL_TRANSF_3 DOMAIN-CONTAINING PROTEIN"/>
    <property type="match status" value="1"/>
</dbReference>
<evidence type="ECO:0000313" key="11">
    <source>
        <dbReference type="EMBL" id="GHB43552.1"/>
    </source>
</evidence>
<keyword evidence="12" id="KW-1185">Reference proteome</keyword>
<comment type="subcellular location">
    <subcellularLocation>
        <location evidence="1">Cell membrane</location>
        <topology evidence="1">Multi-pass membrane protein</topology>
    </subcellularLocation>
</comment>
<keyword evidence="5 8" id="KW-1133">Transmembrane helix</keyword>
<name>A0ABQ3EJU9_9HYPH</name>
<dbReference type="InterPro" id="IPR043968">
    <property type="entry name" value="SGNH"/>
</dbReference>
<accession>A0ABQ3EJU9</accession>
<feature type="domain" description="SGNH" evidence="10">
    <location>
        <begin position="410"/>
        <end position="644"/>
    </location>
</feature>
<dbReference type="GO" id="GO:0016746">
    <property type="term" value="F:acyltransferase activity"/>
    <property type="evidence" value="ECO:0007669"/>
    <property type="project" value="UniProtKB-KW"/>
</dbReference>
<evidence type="ECO:0000256" key="1">
    <source>
        <dbReference type="ARBA" id="ARBA00004651"/>
    </source>
</evidence>
<proteinExistence type="predicted"/>
<feature type="transmembrane region" description="Helical" evidence="8">
    <location>
        <begin position="288"/>
        <end position="311"/>
    </location>
</feature>
<evidence type="ECO:0000256" key="2">
    <source>
        <dbReference type="ARBA" id="ARBA00022475"/>
    </source>
</evidence>
<feature type="transmembrane region" description="Helical" evidence="8">
    <location>
        <begin position="82"/>
        <end position="102"/>
    </location>
</feature>
<evidence type="ECO:0000256" key="3">
    <source>
        <dbReference type="ARBA" id="ARBA00022679"/>
    </source>
</evidence>
<keyword evidence="3" id="KW-0808">Transferase</keyword>
<evidence type="ECO:0000313" key="12">
    <source>
        <dbReference type="Proteomes" id="UP000637980"/>
    </source>
</evidence>
<evidence type="ECO:0000259" key="10">
    <source>
        <dbReference type="Pfam" id="PF19040"/>
    </source>
</evidence>
<dbReference type="Gene3D" id="3.40.50.1110">
    <property type="entry name" value="SGNH hydrolase"/>
    <property type="match status" value="1"/>
</dbReference>
<dbReference type="InterPro" id="IPR050879">
    <property type="entry name" value="Acyltransferase_3"/>
</dbReference>
<protein>
    <submittedName>
        <fullName evidence="11">Acyltransferase</fullName>
    </submittedName>
</protein>
<comment type="caution">
    <text evidence="11">The sequence shown here is derived from an EMBL/GenBank/DDBJ whole genome shotgun (WGS) entry which is preliminary data.</text>
</comment>
<feature type="transmembrane region" description="Helical" evidence="8">
    <location>
        <begin position="43"/>
        <end position="62"/>
    </location>
</feature>
<dbReference type="SUPFAM" id="SSF52266">
    <property type="entry name" value="SGNH hydrolase"/>
    <property type="match status" value="1"/>
</dbReference>
<feature type="transmembrane region" description="Helical" evidence="8">
    <location>
        <begin position="227"/>
        <end position="250"/>
    </location>
</feature>
<feature type="transmembrane region" description="Helical" evidence="8">
    <location>
        <begin position="169"/>
        <end position="189"/>
    </location>
</feature>
<dbReference type="Pfam" id="PF01757">
    <property type="entry name" value="Acyl_transf_3"/>
    <property type="match status" value="1"/>
</dbReference>
<keyword evidence="2" id="KW-1003">Cell membrane</keyword>
<keyword evidence="7 11" id="KW-0012">Acyltransferase</keyword>
<dbReference type="InterPro" id="IPR002656">
    <property type="entry name" value="Acyl_transf_3_dom"/>
</dbReference>
<gene>
    <name evidence="11" type="ORF">GCM10007094_36220</name>
</gene>
<keyword evidence="6 8" id="KW-0472">Membrane</keyword>
<keyword evidence="4 8" id="KW-0812">Transmembrane</keyword>
<dbReference type="Proteomes" id="UP000637980">
    <property type="component" value="Unassembled WGS sequence"/>
</dbReference>
<dbReference type="Pfam" id="PF19040">
    <property type="entry name" value="SGNH"/>
    <property type="match status" value="1"/>
</dbReference>
<organism evidence="11 12">
    <name type="scientific">Pseudovibrio japonicus</name>
    <dbReference type="NCBI Taxonomy" id="366534"/>
    <lineage>
        <taxon>Bacteria</taxon>
        <taxon>Pseudomonadati</taxon>
        <taxon>Pseudomonadota</taxon>
        <taxon>Alphaproteobacteria</taxon>
        <taxon>Hyphomicrobiales</taxon>
        <taxon>Stappiaceae</taxon>
        <taxon>Pseudovibrio</taxon>
    </lineage>
</organism>
<reference evidence="12" key="1">
    <citation type="journal article" date="2019" name="Int. J. Syst. Evol. Microbiol.">
        <title>The Global Catalogue of Microorganisms (GCM) 10K type strain sequencing project: providing services to taxonomists for standard genome sequencing and annotation.</title>
        <authorList>
            <consortium name="The Broad Institute Genomics Platform"/>
            <consortium name="The Broad Institute Genome Sequencing Center for Infectious Disease"/>
            <person name="Wu L."/>
            <person name="Ma J."/>
        </authorList>
    </citation>
    <scope>NUCLEOTIDE SEQUENCE [LARGE SCALE GENOMIC DNA]</scope>
    <source>
        <strain evidence="12">KCTC 12861</strain>
    </source>
</reference>
<evidence type="ECO:0000259" key="9">
    <source>
        <dbReference type="Pfam" id="PF01757"/>
    </source>
</evidence>
<evidence type="ECO:0000256" key="6">
    <source>
        <dbReference type="ARBA" id="ARBA00023136"/>
    </source>
</evidence>